<dbReference type="SUPFAM" id="SSF46785">
    <property type="entry name" value="Winged helix' DNA-binding domain"/>
    <property type="match status" value="1"/>
</dbReference>
<evidence type="ECO:0000259" key="6">
    <source>
        <dbReference type="Pfam" id="PF04825"/>
    </source>
</evidence>
<dbReference type="Pfam" id="PF04824">
    <property type="entry name" value="Rad21_Rec8"/>
    <property type="match status" value="1"/>
</dbReference>
<evidence type="ECO:0008006" key="9">
    <source>
        <dbReference type="Google" id="ProtNLM"/>
    </source>
</evidence>
<evidence type="ECO:0000256" key="2">
    <source>
        <dbReference type="ARBA" id="ARBA00009870"/>
    </source>
</evidence>
<dbReference type="InterPro" id="IPR006909">
    <property type="entry name" value="Rad21/Rec8_C_eu"/>
</dbReference>
<dbReference type="InterPro" id="IPR036390">
    <property type="entry name" value="WH_DNA-bd_sf"/>
</dbReference>
<evidence type="ECO:0000256" key="3">
    <source>
        <dbReference type="ARBA" id="ARBA00023242"/>
    </source>
</evidence>
<sequence>MDKVTGVYLLLPNSCSYSTPPQSTLSAIYKNLMNGFGLLWLAATLGARSSFKKLPKRSVLTADITQLCDLISEPAEPLALRLSSNLMFGVVRVYKVKQEIFFTDVTNCVASLKKVVQDLRSSGALDGQLQMANPSARPSALTIAHDPNAAHMIDYSDEAFVVDWDDFLNAAGDTIRGSDTTCEEDDRDFDPTNKKKRAKVAQKDTDKPEAVGKEVHTLDEHHEHLLSASFDLSFQAGSGRGLGEGAIPSSSQADVGFDNFFPFSDGLEVGDGLGDDLARELGWAVSPVKSVRGSGVDADARKSDFAFDDANYLPDNDFNFNAEVFPMIVDEPVPMTPSRRHASKAPKTPMRKENNVPSLRMASQAPGASPATSFSRLLLSQDLEQVQPLKDITAERNRENQGTPRQKLKRTRLLLDARTELTDEELKVARAKYLESQYALRREVMQKRREKDSGKLIEDLIWGVPKGIQEQGLINFWQENFKVQVEARSGALRIHQENDAPLPKRRRINHEREAQEDLPEVYPDAAMDVTLDWGMDHNADVGMLVDDTAGFRHSSEEPGQARRVSRSASILGANNLGFDLGPKDPANGSQRSSLFPWDNAGGPSSSTGNVPFGGPGSDHVIEQVDIRLRSNSLSHHASPLVDSQRGSLAGAGVTFSPALTGRNSQIFGEDFAFDVENRVVPEETQQDTQKSDLNLITLERNSYNFLEYAKMQYHTLPKPDGRLTFETVVPKTTSTRHVAAAAFYHCLVLGTKNLLRLKQKVPYEPVLIHII</sequence>
<organism evidence="7 8">
    <name type="scientific">Cyclocybe aegerita</name>
    <name type="common">Black poplar mushroom</name>
    <name type="synonym">Agrocybe aegerita</name>
    <dbReference type="NCBI Taxonomy" id="1973307"/>
    <lineage>
        <taxon>Eukaryota</taxon>
        <taxon>Fungi</taxon>
        <taxon>Dikarya</taxon>
        <taxon>Basidiomycota</taxon>
        <taxon>Agaricomycotina</taxon>
        <taxon>Agaricomycetes</taxon>
        <taxon>Agaricomycetidae</taxon>
        <taxon>Agaricales</taxon>
        <taxon>Agaricineae</taxon>
        <taxon>Bolbitiaceae</taxon>
        <taxon>Cyclocybe</taxon>
    </lineage>
</organism>
<protein>
    <recommendedName>
        <fullName evidence="9">Rad21/Rec8-like protein N-terminal domain-containing protein</fullName>
    </recommendedName>
</protein>
<dbReference type="GO" id="GO:0008278">
    <property type="term" value="C:cohesin complex"/>
    <property type="evidence" value="ECO:0007669"/>
    <property type="project" value="InterPro"/>
</dbReference>
<feature type="region of interest" description="Disordered" evidence="4">
    <location>
        <begin position="579"/>
        <end position="618"/>
    </location>
</feature>
<feature type="compositionally biased region" description="Basic and acidic residues" evidence="4">
    <location>
        <begin position="201"/>
        <end position="210"/>
    </location>
</feature>
<proteinExistence type="inferred from homology"/>
<evidence type="ECO:0000256" key="1">
    <source>
        <dbReference type="ARBA" id="ARBA00004123"/>
    </source>
</evidence>
<comment type="caution">
    <text evidence="7">The sequence shown here is derived from an EMBL/GenBank/DDBJ whole genome shotgun (WGS) entry which is preliminary data.</text>
</comment>
<dbReference type="Proteomes" id="UP000467700">
    <property type="component" value="Unassembled WGS sequence"/>
</dbReference>
<dbReference type="Gene3D" id="1.10.10.580">
    <property type="entry name" value="Structural maintenance of chromosome 1. Chain E"/>
    <property type="match status" value="1"/>
</dbReference>
<feature type="domain" description="Rad21/Rec8-like protein C-terminal eukaryotic" evidence="5">
    <location>
        <begin position="729"/>
        <end position="768"/>
    </location>
</feature>
<comment type="similarity">
    <text evidence="2">Belongs to the rad21 family.</text>
</comment>
<dbReference type="AlphaFoldDB" id="A0A8S0X3A7"/>
<dbReference type="InterPro" id="IPR006910">
    <property type="entry name" value="Rad21_Rec8_N"/>
</dbReference>
<dbReference type="GO" id="GO:0007062">
    <property type="term" value="P:sister chromatid cohesion"/>
    <property type="evidence" value="ECO:0007669"/>
    <property type="project" value="InterPro"/>
</dbReference>
<evidence type="ECO:0000256" key="4">
    <source>
        <dbReference type="SAM" id="MobiDB-lite"/>
    </source>
</evidence>
<feature type="region of interest" description="Disordered" evidence="4">
    <location>
        <begin position="335"/>
        <end position="354"/>
    </location>
</feature>
<dbReference type="Pfam" id="PF04825">
    <property type="entry name" value="Rad21_Rec8_N"/>
    <property type="match status" value="1"/>
</dbReference>
<dbReference type="EMBL" id="CACVBS010000051">
    <property type="protein sequence ID" value="CAA7265812.1"/>
    <property type="molecule type" value="Genomic_DNA"/>
</dbReference>
<dbReference type="GO" id="GO:1990414">
    <property type="term" value="P:replication-born double-strand break repair via sister chromatid exchange"/>
    <property type="evidence" value="ECO:0007669"/>
    <property type="project" value="TreeGrafter"/>
</dbReference>
<keyword evidence="3" id="KW-0539">Nucleus</keyword>
<feature type="region of interest" description="Disordered" evidence="4">
    <location>
        <begin position="179"/>
        <end position="210"/>
    </location>
</feature>
<evidence type="ECO:0000313" key="7">
    <source>
        <dbReference type="EMBL" id="CAA7265812.1"/>
    </source>
</evidence>
<feature type="domain" description="Rad21/Rec8-like protein N-terminal" evidence="6">
    <location>
        <begin position="33"/>
        <end position="120"/>
    </location>
</feature>
<keyword evidence="8" id="KW-1185">Reference proteome</keyword>
<dbReference type="InterPro" id="IPR039781">
    <property type="entry name" value="Rad21/Rec8-like"/>
</dbReference>
<dbReference type="PANTHER" id="PTHR12585">
    <property type="entry name" value="SCC1 / RAD21 FAMILY MEMBER"/>
    <property type="match status" value="1"/>
</dbReference>
<reference evidence="7 8" key="1">
    <citation type="submission" date="2020-01" db="EMBL/GenBank/DDBJ databases">
        <authorList>
            <person name="Gupta K D."/>
        </authorList>
    </citation>
    <scope>NUCLEOTIDE SEQUENCE [LARGE SCALE GENOMIC DNA]</scope>
</reference>
<name>A0A8S0X3A7_CYCAE</name>
<dbReference type="OrthoDB" id="10071381at2759"/>
<dbReference type="GO" id="GO:0005634">
    <property type="term" value="C:nucleus"/>
    <property type="evidence" value="ECO:0007669"/>
    <property type="project" value="UniProtKB-SubCell"/>
</dbReference>
<evidence type="ECO:0000259" key="5">
    <source>
        <dbReference type="Pfam" id="PF04824"/>
    </source>
</evidence>
<dbReference type="GO" id="GO:0003682">
    <property type="term" value="F:chromatin binding"/>
    <property type="evidence" value="ECO:0007669"/>
    <property type="project" value="TreeGrafter"/>
</dbReference>
<comment type="subcellular location">
    <subcellularLocation>
        <location evidence="1">Nucleus</location>
    </subcellularLocation>
</comment>
<gene>
    <name evidence="7" type="ORF">AAE3_LOCUS8189</name>
</gene>
<dbReference type="PANTHER" id="PTHR12585:SF72">
    <property type="entry name" value="MEIOTIC RECOMBINATION PROTEIN REC8"/>
    <property type="match status" value="1"/>
</dbReference>
<accession>A0A8S0X3A7</accession>
<evidence type="ECO:0000313" key="8">
    <source>
        <dbReference type="Proteomes" id="UP000467700"/>
    </source>
</evidence>
<dbReference type="InterPro" id="IPR023093">
    <property type="entry name" value="ScpA-like_C"/>
</dbReference>